<dbReference type="RefSeq" id="XP_014146195.1">
    <property type="nucleotide sequence ID" value="XM_014290720.1"/>
</dbReference>
<keyword evidence="3" id="KW-1185">Reference proteome</keyword>
<dbReference type="GeneID" id="25915659"/>
<feature type="non-terminal residue" evidence="2">
    <location>
        <position position="77"/>
    </location>
</feature>
<dbReference type="Proteomes" id="UP000054560">
    <property type="component" value="Unassembled WGS sequence"/>
</dbReference>
<evidence type="ECO:0000313" key="3">
    <source>
        <dbReference type="Proteomes" id="UP000054560"/>
    </source>
</evidence>
<proteinExistence type="predicted"/>
<protein>
    <submittedName>
        <fullName evidence="2">Uncharacterized protein</fullName>
    </submittedName>
</protein>
<gene>
    <name evidence="2" type="ORF">SARC_15155</name>
</gene>
<name>A0A0L0F848_9EUKA</name>
<feature type="signal peptide" evidence="1">
    <location>
        <begin position="1"/>
        <end position="22"/>
    </location>
</feature>
<evidence type="ECO:0000313" key="2">
    <source>
        <dbReference type="EMBL" id="KNC72293.1"/>
    </source>
</evidence>
<reference evidence="2 3" key="1">
    <citation type="submission" date="2011-02" db="EMBL/GenBank/DDBJ databases">
        <title>The Genome Sequence of Sphaeroforma arctica JP610.</title>
        <authorList>
            <consortium name="The Broad Institute Genome Sequencing Platform"/>
            <person name="Russ C."/>
            <person name="Cuomo C."/>
            <person name="Young S.K."/>
            <person name="Zeng Q."/>
            <person name="Gargeya S."/>
            <person name="Alvarado L."/>
            <person name="Berlin A."/>
            <person name="Chapman S.B."/>
            <person name="Chen Z."/>
            <person name="Freedman E."/>
            <person name="Gellesch M."/>
            <person name="Goldberg J."/>
            <person name="Griggs A."/>
            <person name="Gujja S."/>
            <person name="Heilman E."/>
            <person name="Heiman D."/>
            <person name="Howarth C."/>
            <person name="Mehta T."/>
            <person name="Neiman D."/>
            <person name="Pearson M."/>
            <person name="Roberts A."/>
            <person name="Saif S."/>
            <person name="Shea T."/>
            <person name="Shenoy N."/>
            <person name="Sisk P."/>
            <person name="Stolte C."/>
            <person name="Sykes S."/>
            <person name="White J."/>
            <person name="Yandava C."/>
            <person name="Burger G."/>
            <person name="Gray M.W."/>
            <person name="Holland P.W.H."/>
            <person name="King N."/>
            <person name="Lang F.B.F."/>
            <person name="Roger A.J."/>
            <person name="Ruiz-Trillo I."/>
            <person name="Haas B."/>
            <person name="Nusbaum C."/>
            <person name="Birren B."/>
        </authorList>
    </citation>
    <scope>NUCLEOTIDE SEQUENCE [LARGE SCALE GENOMIC DNA]</scope>
    <source>
        <strain evidence="2 3">JP610</strain>
    </source>
</reference>
<dbReference type="EMBL" id="KQ247289">
    <property type="protein sequence ID" value="KNC72293.1"/>
    <property type="molecule type" value="Genomic_DNA"/>
</dbReference>
<keyword evidence="1" id="KW-0732">Signal</keyword>
<sequence>MTGLTNSRLALSLALLASSCFAAIDTEKQADLSVANTYVPQEEGALTKQIMAADPGDTLVLSAGYTYKEPGTLYIEK</sequence>
<evidence type="ECO:0000256" key="1">
    <source>
        <dbReference type="SAM" id="SignalP"/>
    </source>
</evidence>
<accession>A0A0L0F848</accession>
<feature type="chain" id="PRO_5005538430" evidence="1">
    <location>
        <begin position="23"/>
        <end position="77"/>
    </location>
</feature>
<dbReference type="AlphaFoldDB" id="A0A0L0F848"/>
<organism evidence="2 3">
    <name type="scientific">Sphaeroforma arctica JP610</name>
    <dbReference type="NCBI Taxonomy" id="667725"/>
    <lineage>
        <taxon>Eukaryota</taxon>
        <taxon>Ichthyosporea</taxon>
        <taxon>Ichthyophonida</taxon>
        <taxon>Sphaeroforma</taxon>
    </lineage>
</organism>